<evidence type="ECO:0000256" key="3">
    <source>
        <dbReference type="ARBA" id="ARBA00023125"/>
    </source>
</evidence>
<evidence type="ECO:0000256" key="1">
    <source>
        <dbReference type="ARBA" id="ARBA00009437"/>
    </source>
</evidence>
<dbReference type="GO" id="GO:0000976">
    <property type="term" value="F:transcription cis-regulatory region binding"/>
    <property type="evidence" value="ECO:0007669"/>
    <property type="project" value="TreeGrafter"/>
</dbReference>
<dbReference type="InterPro" id="IPR005119">
    <property type="entry name" value="LysR_subst-bd"/>
</dbReference>
<dbReference type="Pfam" id="PF03466">
    <property type="entry name" value="LysR_substrate"/>
    <property type="match status" value="1"/>
</dbReference>
<name>A0AA47I6U8_9CLOT</name>
<evidence type="ECO:0000256" key="2">
    <source>
        <dbReference type="ARBA" id="ARBA00023015"/>
    </source>
</evidence>
<dbReference type="GO" id="GO:0003700">
    <property type="term" value="F:DNA-binding transcription factor activity"/>
    <property type="evidence" value="ECO:0007669"/>
    <property type="project" value="InterPro"/>
</dbReference>
<dbReference type="EMBL" id="CP086239">
    <property type="protein sequence ID" value="WAG60245.1"/>
    <property type="molecule type" value="Genomic_DNA"/>
</dbReference>
<feature type="domain" description="HTH lysR-type" evidence="5">
    <location>
        <begin position="1"/>
        <end position="58"/>
    </location>
</feature>
<keyword evidence="2" id="KW-0805">Transcription regulation</keyword>
<keyword evidence="4" id="KW-0804">Transcription</keyword>
<evidence type="ECO:0000313" key="7">
    <source>
        <dbReference type="Proteomes" id="UP001164733"/>
    </source>
</evidence>
<dbReference type="Pfam" id="PF00126">
    <property type="entry name" value="HTH_1"/>
    <property type="match status" value="1"/>
</dbReference>
<reference evidence="6" key="1">
    <citation type="submission" date="2021-11" db="EMBL/GenBank/DDBJ databases">
        <title>Clostridia strains as spoilage organisms.</title>
        <authorList>
            <person name="Wambui J."/>
            <person name="Stevens M.J.A."/>
            <person name="Stephan R."/>
        </authorList>
    </citation>
    <scope>NUCLEOTIDE SEQUENCE</scope>
    <source>
        <strain evidence="6">CF009</strain>
    </source>
</reference>
<keyword evidence="3" id="KW-0238">DNA-binding</keyword>
<dbReference type="FunFam" id="1.10.10.10:FF:000001">
    <property type="entry name" value="LysR family transcriptional regulator"/>
    <property type="match status" value="1"/>
</dbReference>
<organism evidence="6 7">
    <name type="scientific">Clostridium estertheticum</name>
    <dbReference type="NCBI Taxonomy" id="238834"/>
    <lineage>
        <taxon>Bacteria</taxon>
        <taxon>Bacillati</taxon>
        <taxon>Bacillota</taxon>
        <taxon>Clostridia</taxon>
        <taxon>Eubacteriales</taxon>
        <taxon>Clostridiaceae</taxon>
        <taxon>Clostridium</taxon>
    </lineage>
</organism>
<evidence type="ECO:0000313" key="6">
    <source>
        <dbReference type="EMBL" id="WAG60245.1"/>
    </source>
</evidence>
<protein>
    <submittedName>
        <fullName evidence="6">LysR family transcriptional regulator</fullName>
    </submittedName>
</protein>
<accession>A0AA47I6U8</accession>
<gene>
    <name evidence="6" type="ORF">LL038_22340</name>
</gene>
<evidence type="ECO:0000256" key="4">
    <source>
        <dbReference type="ARBA" id="ARBA00023163"/>
    </source>
</evidence>
<dbReference type="RefSeq" id="WP_216120864.1">
    <property type="nucleotide sequence ID" value="NZ_CP086239.1"/>
</dbReference>
<dbReference type="AlphaFoldDB" id="A0AA47I6U8"/>
<dbReference type="InterPro" id="IPR000847">
    <property type="entry name" value="LysR_HTH_N"/>
</dbReference>
<sequence>MNLRHMKIFVAVCQNSSITLAAKKMYISQPAISTAIKEMENYYGVKLFDRLSKKLYLTEVGKIVLSYALHITSLFDELETTIQNSDSIGVLRIGSSITIGTHLMPNYIKQFSSRYPNIQTFVTINNSDIIENLVIDNKLDFALIEGVIHSKNLISKSFLNDELVVICSLNNPLLKKEVISVKDLETQKFLMREKNSGTRELADSVLLLHGFSTVPIWESISTEAIINGVSNGLGIAILPLRLVQNFIQNGTISKLNVVDINLKRKFYIIYHKNKFLTTSSIEFLKLCTE</sequence>
<comment type="similarity">
    <text evidence="1">Belongs to the LysR transcriptional regulatory family.</text>
</comment>
<evidence type="ECO:0000259" key="5">
    <source>
        <dbReference type="PROSITE" id="PS50931"/>
    </source>
</evidence>
<dbReference type="CDD" id="cd08420">
    <property type="entry name" value="PBP2_CysL_like"/>
    <property type="match status" value="1"/>
</dbReference>
<dbReference type="Proteomes" id="UP001164733">
    <property type="component" value="Chromosome"/>
</dbReference>
<dbReference type="PANTHER" id="PTHR30126:SF39">
    <property type="entry name" value="HTH-TYPE TRANSCRIPTIONAL REGULATOR CYSL"/>
    <property type="match status" value="1"/>
</dbReference>
<dbReference type="PANTHER" id="PTHR30126">
    <property type="entry name" value="HTH-TYPE TRANSCRIPTIONAL REGULATOR"/>
    <property type="match status" value="1"/>
</dbReference>
<dbReference type="PROSITE" id="PS50931">
    <property type="entry name" value="HTH_LYSR"/>
    <property type="match status" value="1"/>
</dbReference>
<proteinExistence type="inferred from homology"/>